<dbReference type="PANTHER" id="PTHR23082">
    <property type="entry name" value="TRANSCRIPTION INITIATION FACTOR IIIC TFIIIC , POLYPEPTIDE 3-RELATED"/>
    <property type="match status" value="1"/>
</dbReference>
<protein>
    <submittedName>
        <fullName evidence="1">Tetratricopeptide repeat</fullName>
    </submittedName>
</protein>
<dbReference type="InterPro" id="IPR039340">
    <property type="entry name" value="Tfc4/TFIIIC-102/Sfc4"/>
</dbReference>
<dbReference type="SUPFAM" id="SSF48452">
    <property type="entry name" value="TPR-like"/>
    <property type="match status" value="3"/>
</dbReference>
<dbReference type="Proteomes" id="UP000248291">
    <property type="component" value="Unassembled WGS sequence"/>
</dbReference>
<dbReference type="GO" id="GO:0006383">
    <property type="term" value="P:transcription by RNA polymerase III"/>
    <property type="evidence" value="ECO:0007669"/>
    <property type="project" value="InterPro"/>
</dbReference>
<gene>
    <name evidence="1" type="ORF">KPSA3_06082</name>
</gene>
<dbReference type="AlphaFoldDB" id="A0AAN4QD65"/>
<reference evidence="1 2" key="1">
    <citation type="submission" date="2018-04" db="EMBL/GenBank/DDBJ databases">
        <title>Draft genome sequence of Pseudomonas syringae pv. actinidiae biovar 3 strains isolated from kiwifruit in Kagawa prefecture.</title>
        <authorList>
            <person name="Tabuchi M."/>
            <person name="Saito M."/>
            <person name="Fujiwara S."/>
            <person name="Sasa N."/>
            <person name="Akimitsu K."/>
            <person name="Gomi K."/>
            <person name="Konishi-Sugita S."/>
            <person name="Hamano K."/>
            <person name="Kataoka I."/>
        </authorList>
    </citation>
    <scope>NUCLEOTIDE SEQUENCE [LARGE SCALE GENOMIC DNA]</scope>
    <source>
        <strain evidence="1 2">MAFF212211</strain>
    </source>
</reference>
<dbReference type="EMBL" id="BGKA01000243">
    <property type="protein sequence ID" value="GBH20060.1"/>
    <property type="molecule type" value="Genomic_DNA"/>
</dbReference>
<dbReference type="GO" id="GO:0000127">
    <property type="term" value="C:transcription factor TFIIIC complex"/>
    <property type="evidence" value="ECO:0007669"/>
    <property type="project" value="TreeGrafter"/>
</dbReference>
<comment type="caution">
    <text evidence="1">The sequence shown here is derived from an EMBL/GenBank/DDBJ whole genome shotgun (WGS) entry which is preliminary data.</text>
</comment>
<name>A0AAN4QD65_PSESF</name>
<dbReference type="InterPro" id="IPR011990">
    <property type="entry name" value="TPR-like_helical_dom_sf"/>
</dbReference>
<dbReference type="Pfam" id="PF14559">
    <property type="entry name" value="TPR_19"/>
    <property type="match status" value="3"/>
</dbReference>
<dbReference type="InterPro" id="IPR019734">
    <property type="entry name" value="TPR_rpt"/>
</dbReference>
<evidence type="ECO:0000313" key="2">
    <source>
        <dbReference type="Proteomes" id="UP000248291"/>
    </source>
</evidence>
<dbReference type="InterPro" id="IPR011717">
    <property type="entry name" value="TPR-4"/>
</dbReference>
<accession>A0AAN4QD65</accession>
<proteinExistence type="predicted"/>
<evidence type="ECO:0000313" key="1">
    <source>
        <dbReference type="EMBL" id="GBH20060.1"/>
    </source>
</evidence>
<organism evidence="1 2">
    <name type="scientific">Pseudomonas syringae pv. actinidiae</name>
    <dbReference type="NCBI Taxonomy" id="103796"/>
    <lineage>
        <taxon>Bacteria</taxon>
        <taxon>Pseudomonadati</taxon>
        <taxon>Pseudomonadota</taxon>
        <taxon>Gammaproteobacteria</taxon>
        <taxon>Pseudomonadales</taxon>
        <taxon>Pseudomonadaceae</taxon>
        <taxon>Pseudomonas</taxon>
        <taxon>Pseudomonas syringae</taxon>
    </lineage>
</organism>
<dbReference type="Gene3D" id="1.25.40.10">
    <property type="entry name" value="Tetratricopeptide repeat domain"/>
    <property type="match status" value="3"/>
</dbReference>
<sequence>MRQNPDDSILALFFAKHLARREDSRAEGIAALARLSTHPDIAGDADQSWRMALVWIGPPAAAQVPLFDAFLKVHPDDQEIRDQLNKGRQQNASGGASGWQQDPLVARGLKALEKNDHAAAEEAFAARLKIKADDADALGGLGVVRQQQNRLPEAEQLLTRATRQPGGARWKAALENVQLWTSLQQARDLQAKGQTSQAQALLAQAQRQNPDNIDVRLTLADVQVQAGQLDAAQAGYRQVLATQRGNPQAIRGLINVLAQRGQADEALRLLDTLSPGEQAKLGDSGRFKALRSTQVARLAEQRGDVRAAQAALKDAVKNDPDNVWTRFDLARLYLKTDEAPKARALIDELLKAQPNDIDALYTGALLSVEMGQWQDAQTTFARIPVDQRTPDMKALADEITMTVQINLAIGIARRGQRQEALALLDRLQPVASGSPERQLTLANAYIDAGEPARGRDMARAAIAQAPAPSADLMLQYAGLLLAGGDDVQVNAILRNVQGQPMSAQTRKRFDDLLYRYRIRQADLLREGGDLAGAYDTLAPALAQRPDDIQAVSAFARMYTANGDSARAFELYKPLLQRPSATRRNTEVLPEIVLPGQGGMVIADGQRHDTPRY</sequence>
<dbReference type="Pfam" id="PF07721">
    <property type="entry name" value="TPR_4"/>
    <property type="match status" value="2"/>
</dbReference>
<dbReference type="GO" id="GO:0042802">
    <property type="term" value="F:identical protein binding"/>
    <property type="evidence" value="ECO:0007669"/>
    <property type="project" value="InterPro"/>
</dbReference>
<dbReference type="PANTHER" id="PTHR23082:SF0">
    <property type="entry name" value="GENERAL TRANSCRIPTION FACTOR 3C POLYPEPTIDE 3"/>
    <property type="match status" value="1"/>
</dbReference>
<dbReference type="SMART" id="SM00028">
    <property type="entry name" value="TPR"/>
    <property type="match status" value="7"/>
</dbReference>